<gene>
    <name evidence="4" type="ORF">KC19_3G072700</name>
</gene>
<feature type="compositionally biased region" description="Basic residues" evidence="2">
    <location>
        <begin position="300"/>
        <end position="309"/>
    </location>
</feature>
<protein>
    <recommendedName>
        <fullName evidence="3">DUF1421 domain-containing protein</fullName>
    </recommendedName>
</protein>
<evidence type="ECO:0000259" key="3">
    <source>
        <dbReference type="Pfam" id="PF07223"/>
    </source>
</evidence>
<dbReference type="Pfam" id="PF07223">
    <property type="entry name" value="DUF1421"/>
    <property type="match status" value="1"/>
</dbReference>
<feature type="region of interest" description="Disordered" evidence="2">
    <location>
        <begin position="263"/>
        <end position="519"/>
    </location>
</feature>
<comment type="caution">
    <text evidence="4">The sequence shown here is derived from an EMBL/GenBank/DDBJ whole genome shotgun (WGS) entry which is preliminary data.</text>
</comment>
<evidence type="ECO:0000256" key="2">
    <source>
        <dbReference type="SAM" id="MobiDB-lite"/>
    </source>
</evidence>
<keyword evidence="5" id="KW-1185">Reference proteome</keyword>
<evidence type="ECO:0000256" key="1">
    <source>
        <dbReference type="SAM" id="Coils"/>
    </source>
</evidence>
<accession>A0A8T0II76</accession>
<proteinExistence type="predicted"/>
<keyword evidence="1" id="KW-0175">Coiled coil</keyword>
<feature type="compositionally biased region" description="Polar residues" evidence="2">
    <location>
        <begin position="473"/>
        <end position="482"/>
    </location>
</feature>
<dbReference type="EMBL" id="CM026423">
    <property type="protein sequence ID" value="KAG0582601.1"/>
    <property type="molecule type" value="Genomic_DNA"/>
</dbReference>
<dbReference type="Proteomes" id="UP000822688">
    <property type="component" value="Chromosome 3"/>
</dbReference>
<feature type="compositionally biased region" description="Low complexity" evidence="2">
    <location>
        <begin position="353"/>
        <end position="365"/>
    </location>
</feature>
<evidence type="ECO:0000313" key="4">
    <source>
        <dbReference type="EMBL" id="KAG0582601.1"/>
    </source>
</evidence>
<feature type="compositionally biased region" description="Polar residues" evidence="2">
    <location>
        <begin position="396"/>
        <end position="408"/>
    </location>
</feature>
<dbReference type="PANTHER" id="PTHR31805:SF14">
    <property type="entry name" value="RECEPTOR-LIKE KINASE, PUTATIVE (DUF1421)-RELATED"/>
    <property type="match status" value="1"/>
</dbReference>
<organism evidence="4 5">
    <name type="scientific">Ceratodon purpureus</name>
    <name type="common">Fire moss</name>
    <name type="synonym">Dicranum purpureum</name>
    <dbReference type="NCBI Taxonomy" id="3225"/>
    <lineage>
        <taxon>Eukaryota</taxon>
        <taxon>Viridiplantae</taxon>
        <taxon>Streptophyta</taxon>
        <taxon>Embryophyta</taxon>
        <taxon>Bryophyta</taxon>
        <taxon>Bryophytina</taxon>
        <taxon>Bryopsida</taxon>
        <taxon>Dicranidae</taxon>
        <taxon>Pseudoditrichales</taxon>
        <taxon>Ditrichaceae</taxon>
        <taxon>Ceratodon</taxon>
    </lineage>
</organism>
<name>A0A8T0II76_CERPU</name>
<dbReference type="PANTHER" id="PTHR31805">
    <property type="entry name" value="RECEPTOR-LIKE KINASE, PUTATIVE (DUF1421)-RELATED"/>
    <property type="match status" value="1"/>
</dbReference>
<reference evidence="4" key="1">
    <citation type="submission" date="2020-06" db="EMBL/GenBank/DDBJ databases">
        <title>WGS assembly of Ceratodon purpureus strain R40.</title>
        <authorList>
            <person name="Carey S.B."/>
            <person name="Jenkins J."/>
            <person name="Shu S."/>
            <person name="Lovell J.T."/>
            <person name="Sreedasyam A."/>
            <person name="Maumus F."/>
            <person name="Tiley G.P."/>
            <person name="Fernandez-Pozo N."/>
            <person name="Barry K."/>
            <person name="Chen C."/>
            <person name="Wang M."/>
            <person name="Lipzen A."/>
            <person name="Daum C."/>
            <person name="Saski C.A."/>
            <person name="Payton A.C."/>
            <person name="Mcbreen J.C."/>
            <person name="Conrad R.E."/>
            <person name="Kollar L.M."/>
            <person name="Olsson S."/>
            <person name="Huttunen S."/>
            <person name="Landis J.B."/>
            <person name="Wickett N.J."/>
            <person name="Johnson M.G."/>
            <person name="Rensing S.A."/>
            <person name="Grimwood J."/>
            <person name="Schmutz J."/>
            <person name="Mcdaniel S.F."/>
        </authorList>
    </citation>
    <scope>NUCLEOTIDE SEQUENCE</scope>
    <source>
        <strain evidence="4">R40</strain>
    </source>
</reference>
<dbReference type="InterPro" id="IPR010820">
    <property type="entry name" value="DUF1421"/>
</dbReference>
<dbReference type="AlphaFoldDB" id="A0A8T0II76"/>
<feature type="domain" description="DUF1421" evidence="3">
    <location>
        <begin position="526"/>
        <end position="569"/>
    </location>
</feature>
<feature type="compositionally biased region" description="Polar residues" evidence="2">
    <location>
        <begin position="263"/>
        <end position="274"/>
    </location>
</feature>
<sequence length="583" mass="62750">MLVDKMEYQGQQGGGGAQDDAFYELLSSTALAHAKKQQLQQGQGHQQFEHQQFEHPQFEHPQQQGQGQVQQFGEQREYDYKRRCEDEMARDEVLPSYDFQTSSGSYGGGVSNGEEVGHKAPAMAPVVPSYPTGSPLVASRQHLPIPSFVETSPARQERGNAEAATVAAVEQTMKKYMDDLMLMMESVTGRIGQLESSTRRLEQMVTDFKGGSEKNQGASGSKLSLIENMLSEVQRGVQDLRNRQEVVEAQSKMGKLHLGDESISSASVHSQTSLEAPPPQSPRAPQLSDTPPYSVGQPPHHPHHPHHPPGHPTPPPYMVPPQLAGLAPPPPPPVHLESHYPPSQQGPPPPPQSMQSSFYGQQQGPAAPPPPPAHAFSHQPELPPYGSTPQGAYKQQAGSFGQEVQSPYGNRPQQAPQTGPGGPNMYDQSVMGGNSGLLPPYQSQGRPAAPVYDQQQQMGGPPPAGYSNPGYRTGQQTPSAPSSGAGGYPRLPTAQPVQHAMATGREREGAAASSGATPLSTNRLSIDEVIDKVAVMGFSKDQVRAVVRRLTENGQSVDLNIVLDKLMNGEAGPQQPKGWFQRG</sequence>
<feature type="compositionally biased region" description="Pro residues" evidence="2">
    <location>
        <begin position="310"/>
        <end position="319"/>
    </location>
</feature>
<feature type="coiled-coil region" evidence="1">
    <location>
        <begin position="223"/>
        <end position="250"/>
    </location>
</feature>
<evidence type="ECO:0000313" key="5">
    <source>
        <dbReference type="Proteomes" id="UP000822688"/>
    </source>
</evidence>